<reference evidence="2" key="1">
    <citation type="journal article" date="2015" name="Proc. Natl. Acad. Sci. U.S.A.">
        <title>Genome sequencing of adzuki bean (Vigna angularis) provides insight into high starch and low fat accumulation and domestication.</title>
        <authorList>
            <person name="Yang K."/>
            <person name="Tian Z."/>
            <person name="Chen C."/>
            <person name="Luo L."/>
            <person name="Zhao B."/>
            <person name="Wang Z."/>
            <person name="Yu L."/>
            <person name="Li Y."/>
            <person name="Sun Y."/>
            <person name="Li W."/>
            <person name="Chen Y."/>
            <person name="Li Y."/>
            <person name="Zhang Y."/>
            <person name="Ai D."/>
            <person name="Zhao J."/>
            <person name="Shang C."/>
            <person name="Ma Y."/>
            <person name="Wu B."/>
            <person name="Wang M."/>
            <person name="Gao L."/>
            <person name="Sun D."/>
            <person name="Zhang P."/>
            <person name="Guo F."/>
            <person name="Wang W."/>
            <person name="Li Y."/>
            <person name="Wang J."/>
            <person name="Varshney R.K."/>
            <person name="Wang J."/>
            <person name="Ling H.Q."/>
            <person name="Wan P."/>
        </authorList>
    </citation>
    <scope>NUCLEOTIDE SEQUENCE</scope>
    <source>
        <strain evidence="2">cv. Jingnong 6</strain>
    </source>
</reference>
<gene>
    <name evidence="1" type="ORF">LR48_Vigan11g126900</name>
</gene>
<evidence type="ECO:0000313" key="2">
    <source>
        <dbReference type="Proteomes" id="UP000053144"/>
    </source>
</evidence>
<evidence type="ECO:0000313" key="1">
    <source>
        <dbReference type="EMBL" id="KOM58235.1"/>
    </source>
</evidence>
<protein>
    <submittedName>
        <fullName evidence="1">Uncharacterized protein</fullName>
    </submittedName>
</protein>
<dbReference type="EMBL" id="CM003381">
    <property type="protein sequence ID" value="KOM58235.1"/>
    <property type="molecule type" value="Genomic_DNA"/>
</dbReference>
<dbReference type="AlphaFoldDB" id="A0A0L9VT33"/>
<proteinExistence type="predicted"/>
<name>A0A0L9VT33_PHAAN</name>
<dbReference type="Proteomes" id="UP000053144">
    <property type="component" value="Chromosome 11"/>
</dbReference>
<sequence length="161" mass="18006">MCFGRGSSSFVKYSKEVFILCEDSKEVQVHLLWIQFFLPPLHCPTAWTRSCLACSWLCLPLLGLGHTSLGLGHGFNCSVLVIPYLVSVIAFDCSVLTARSWSYLLPLGPGIFCYAEMLLNLMQQGSLYSSLCNIIKIIIFKTPMLSIGNRVVVLYYNHVCD</sequence>
<dbReference type="Gramene" id="KOM58235">
    <property type="protein sequence ID" value="KOM58235"/>
    <property type="gene ID" value="LR48_Vigan11g126900"/>
</dbReference>
<accession>A0A0L9VT33</accession>
<organism evidence="1 2">
    <name type="scientific">Phaseolus angularis</name>
    <name type="common">Azuki bean</name>
    <name type="synonym">Vigna angularis</name>
    <dbReference type="NCBI Taxonomy" id="3914"/>
    <lineage>
        <taxon>Eukaryota</taxon>
        <taxon>Viridiplantae</taxon>
        <taxon>Streptophyta</taxon>
        <taxon>Embryophyta</taxon>
        <taxon>Tracheophyta</taxon>
        <taxon>Spermatophyta</taxon>
        <taxon>Magnoliopsida</taxon>
        <taxon>eudicotyledons</taxon>
        <taxon>Gunneridae</taxon>
        <taxon>Pentapetalae</taxon>
        <taxon>rosids</taxon>
        <taxon>fabids</taxon>
        <taxon>Fabales</taxon>
        <taxon>Fabaceae</taxon>
        <taxon>Papilionoideae</taxon>
        <taxon>50 kb inversion clade</taxon>
        <taxon>NPAAA clade</taxon>
        <taxon>indigoferoid/millettioid clade</taxon>
        <taxon>Phaseoleae</taxon>
        <taxon>Vigna</taxon>
    </lineage>
</organism>